<evidence type="ECO:0000313" key="1">
    <source>
        <dbReference type="EMBL" id="CAN0370401.1"/>
    </source>
</evidence>
<proteinExistence type="predicted"/>
<organism evidence="1 2">
    <name type="scientific">Rangifer tarandus platyrhynchus</name>
    <name type="common">Svalbard reindeer</name>
    <dbReference type="NCBI Taxonomy" id="3082113"/>
    <lineage>
        <taxon>Eukaryota</taxon>
        <taxon>Metazoa</taxon>
        <taxon>Chordata</taxon>
        <taxon>Craniata</taxon>
        <taxon>Vertebrata</taxon>
        <taxon>Euteleostomi</taxon>
        <taxon>Mammalia</taxon>
        <taxon>Eutheria</taxon>
        <taxon>Laurasiatheria</taxon>
        <taxon>Artiodactyla</taxon>
        <taxon>Ruminantia</taxon>
        <taxon>Pecora</taxon>
        <taxon>Cervidae</taxon>
        <taxon>Odocoileinae</taxon>
        <taxon>Rangifer</taxon>
    </lineage>
</organism>
<dbReference type="EMBL" id="OX596111">
    <property type="protein sequence ID" value="CAN0370401.1"/>
    <property type="molecule type" value="Genomic_DNA"/>
</dbReference>
<protein>
    <submittedName>
        <fullName evidence="1">Uncharacterized protein</fullName>
    </submittedName>
</protein>
<reference evidence="1" key="1">
    <citation type="submission" date="2023-05" db="EMBL/GenBank/DDBJ databases">
        <authorList>
            <consortium name="ELIXIR-Norway"/>
        </authorList>
    </citation>
    <scope>NUCLEOTIDE SEQUENCE</scope>
</reference>
<reference evidence="1" key="2">
    <citation type="submission" date="2025-03" db="EMBL/GenBank/DDBJ databases">
        <authorList>
            <consortium name="ELIXIR-Norway"/>
            <consortium name="Elixir Norway"/>
        </authorList>
    </citation>
    <scope>NUCLEOTIDE SEQUENCE</scope>
</reference>
<accession>A0AC59ZCS7</accession>
<name>A0AC59ZCS7_RANTA</name>
<dbReference type="Proteomes" id="UP001162501">
    <property type="component" value="Chromosome 27"/>
</dbReference>
<sequence length="120" mass="13360">MGGGKELVTADCVWMMNTCVSTLLKVNCEKESDKISVMIKFIWKSHALMYLYSSVVLVLNHVRLSASPLTVTCQASLSMEFFRQEHWSGLTFSPPGNLPDPGIEPMSPGFPALAGRFFYH</sequence>
<gene>
    <name evidence="1" type="ORF">MRATA1EN22A_LOCUS16762</name>
</gene>
<evidence type="ECO:0000313" key="2">
    <source>
        <dbReference type="Proteomes" id="UP001162501"/>
    </source>
</evidence>